<evidence type="ECO:0000256" key="3">
    <source>
        <dbReference type="ARBA" id="ARBA00023163"/>
    </source>
</evidence>
<name>A0AAJ2B7Y8_9HYPH</name>
<evidence type="ECO:0000313" key="6">
    <source>
        <dbReference type="Proteomes" id="UP001255601"/>
    </source>
</evidence>
<keyword evidence="3" id="KW-0804">Transcription</keyword>
<comment type="caution">
    <text evidence="5">The sequence shown here is derived from an EMBL/GenBank/DDBJ whole genome shotgun (WGS) entry which is preliminary data.</text>
</comment>
<sequence>MQTKTDPDALGQIEAAFHKSEWPYYWITRVNARYVLAVEKALRPIGLDVPRWRVLSSLTEDAYLSISEISDFCIIRLNTTTKIIQRMTTDGLVTVRSRKADARVTEVTLTEEGRAQARRARVLVEAVFQRSFADIGSEELAQMNSLLKRVFDRLGEG</sequence>
<dbReference type="SMART" id="SM00347">
    <property type="entry name" value="HTH_MARR"/>
    <property type="match status" value="1"/>
</dbReference>
<dbReference type="InterPro" id="IPR036388">
    <property type="entry name" value="WH-like_DNA-bd_sf"/>
</dbReference>
<proteinExistence type="predicted"/>
<feature type="domain" description="HTH marR-type" evidence="4">
    <location>
        <begin position="1"/>
        <end position="152"/>
    </location>
</feature>
<evidence type="ECO:0000256" key="2">
    <source>
        <dbReference type="ARBA" id="ARBA00023125"/>
    </source>
</evidence>
<evidence type="ECO:0000313" key="5">
    <source>
        <dbReference type="EMBL" id="MDR6100934.1"/>
    </source>
</evidence>
<dbReference type="PANTHER" id="PTHR42756:SF1">
    <property type="entry name" value="TRANSCRIPTIONAL REPRESSOR OF EMRAB OPERON"/>
    <property type="match status" value="1"/>
</dbReference>
<protein>
    <submittedName>
        <fullName evidence="5">DNA-binding MarR family transcriptional regulator</fullName>
    </submittedName>
</protein>
<dbReference type="Proteomes" id="UP001255601">
    <property type="component" value="Unassembled WGS sequence"/>
</dbReference>
<evidence type="ECO:0000259" key="4">
    <source>
        <dbReference type="PROSITE" id="PS50995"/>
    </source>
</evidence>
<dbReference type="RefSeq" id="WP_309769899.1">
    <property type="nucleotide sequence ID" value="NZ_JAVIZC010000001.1"/>
</dbReference>
<dbReference type="GO" id="GO:0003677">
    <property type="term" value="F:DNA binding"/>
    <property type="evidence" value="ECO:0007669"/>
    <property type="project" value="UniProtKB-KW"/>
</dbReference>
<organism evidence="5 6">
    <name type="scientific">Agrobacterium larrymoorei</name>
    <dbReference type="NCBI Taxonomy" id="160699"/>
    <lineage>
        <taxon>Bacteria</taxon>
        <taxon>Pseudomonadati</taxon>
        <taxon>Pseudomonadota</taxon>
        <taxon>Alphaproteobacteria</taxon>
        <taxon>Hyphomicrobiales</taxon>
        <taxon>Rhizobiaceae</taxon>
        <taxon>Rhizobium/Agrobacterium group</taxon>
        <taxon>Agrobacterium</taxon>
    </lineage>
</organism>
<dbReference type="GO" id="GO:0003700">
    <property type="term" value="F:DNA-binding transcription factor activity"/>
    <property type="evidence" value="ECO:0007669"/>
    <property type="project" value="InterPro"/>
</dbReference>
<dbReference type="PANTHER" id="PTHR42756">
    <property type="entry name" value="TRANSCRIPTIONAL REGULATOR, MARR"/>
    <property type="match status" value="1"/>
</dbReference>
<keyword evidence="2 5" id="KW-0238">DNA-binding</keyword>
<gene>
    <name evidence="5" type="ORF">QE369_001112</name>
</gene>
<dbReference type="PROSITE" id="PS50995">
    <property type="entry name" value="HTH_MARR_2"/>
    <property type="match status" value="1"/>
</dbReference>
<dbReference type="AlphaFoldDB" id="A0AAJ2B7Y8"/>
<accession>A0AAJ2B7Y8</accession>
<dbReference type="EMBL" id="JAVIZC010000001">
    <property type="protein sequence ID" value="MDR6100934.1"/>
    <property type="molecule type" value="Genomic_DNA"/>
</dbReference>
<reference evidence="5" key="1">
    <citation type="submission" date="2023-08" db="EMBL/GenBank/DDBJ databases">
        <title>Functional and genomic diversity of the sorghum phyllosphere microbiome.</title>
        <authorList>
            <person name="Shade A."/>
        </authorList>
    </citation>
    <scope>NUCLEOTIDE SEQUENCE</scope>
    <source>
        <strain evidence="5">SORGH_AS_0974</strain>
    </source>
</reference>
<dbReference type="SUPFAM" id="SSF46785">
    <property type="entry name" value="Winged helix' DNA-binding domain"/>
    <property type="match status" value="1"/>
</dbReference>
<dbReference type="InterPro" id="IPR000835">
    <property type="entry name" value="HTH_MarR-typ"/>
</dbReference>
<keyword evidence="1" id="KW-0805">Transcription regulation</keyword>
<dbReference type="InterPro" id="IPR036390">
    <property type="entry name" value="WH_DNA-bd_sf"/>
</dbReference>
<evidence type="ECO:0000256" key="1">
    <source>
        <dbReference type="ARBA" id="ARBA00023015"/>
    </source>
</evidence>
<dbReference type="Pfam" id="PF13412">
    <property type="entry name" value="HTH_24"/>
    <property type="match status" value="1"/>
</dbReference>
<dbReference type="Gene3D" id="1.10.10.10">
    <property type="entry name" value="Winged helix-like DNA-binding domain superfamily/Winged helix DNA-binding domain"/>
    <property type="match status" value="1"/>
</dbReference>